<dbReference type="PANTHER" id="PTHR36417">
    <property type="entry name" value="SELENOPROTEIN DOMAIN PROTEIN (AFU_ORTHOLOGUE AFUA_1G05220)"/>
    <property type="match status" value="1"/>
</dbReference>
<keyword evidence="3" id="KW-1185">Reference proteome</keyword>
<sequence>MSIAYPAVNISYCVKCKWMLRAAWYQQEILQTFSSKAIDENETTLTVNCAILSPSLVAGTFQVAVKREENADWTIIWDRKEEDGFPDSKLLKQRIRDHLYPELKLSHIDKPNRHGGKLVTQQSPEPGHEDTCIDCKTWEY</sequence>
<accession>A0A9P8P0T2</accession>
<gene>
    <name evidence="2" type="ORF">OGATHE_004586</name>
</gene>
<dbReference type="Proteomes" id="UP000788993">
    <property type="component" value="Unassembled WGS sequence"/>
</dbReference>
<dbReference type="PANTHER" id="PTHR36417:SF2">
    <property type="entry name" value="SELENOPROTEIN DOMAIN PROTEIN (AFU_ORTHOLOGUE AFUA_1G05220)"/>
    <property type="match status" value="1"/>
</dbReference>
<evidence type="ECO:0000256" key="1">
    <source>
        <dbReference type="ARBA" id="ARBA00023284"/>
    </source>
</evidence>
<dbReference type="InterPro" id="IPR011893">
    <property type="entry name" value="Selenoprotein_Rdx-typ"/>
</dbReference>
<dbReference type="NCBIfam" id="TIGR02174">
    <property type="entry name" value="CXXU_selWTH"/>
    <property type="match status" value="1"/>
</dbReference>
<proteinExistence type="predicted"/>
<dbReference type="Gene3D" id="3.40.30.10">
    <property type="entry name" value="Glutaredoxin"/>
    <property type="match status" value="1"/>
</dbReference>
<evidence type="ECO:0000313" key="3">
    <source>
        <dbReference type="Proteomes" id="UP000788993"/>
    </source>
</evidence>
<dbReference type="Pfam" id="PF10262">
    <property type="entry name" value="Rdx"/>
    <property type="match status" value="1"/>
</dbReference>
<comment type="caution">
    <text evidence="2">The sequence shown here is derived from an EMBL/GenBank/DDBJ whole genome shotgun (WGS) entry which is preliminary data.</text>
</comment>
<dbReference type="SUPFAM" id="SSF52833">
    <property type="entry name" value="Thioredoxin-like"/>
    <property type="match status" value="1"/>
</dbReference>
<evidence type="ECO:0008006" key="4">
    <source>
        <dbReference type="Google" id="ProtNLM"/>
    </source>
</evidence>
<evidence type="ECO:0000313" key="2">
    <source>
        <dbReference type="EMBL" id="KAH3663010.1"/>
    </source>
</evidence>
<reference evidence="2" key="1">
    <citation type="journal article" date="2021" name="Open Biol.">
        <title>Shared evolutionary footprints suggest mitochondrial oxidative damage underlies multiple complex I losses in fungi.</title>
        <authorList>
            <person name="Schikora-Tamarit M.A."/>
            <person name="Marcet-Houben M."/>
            <person name="Nosek J."/>
            <person name="Gabaldon T."/>
        </authorList>
    </citation>
    <scope>NUCLEOTIDE SEQUENCE</scope>
    <source>
        <strain evidence="2">NCAIM Y.01608</strain>
    </source>
</reference>
<organism evidence="2 3">
    <name type="scientific">Ogataea polymorpha</name>
    <dbReference type="NCBI Taxonomy" id="460523"/>
    <lineage>
        <taxon>Eukaryota</taxon>
        <taxon>Fungi</taxon>
        <taxon>Dikarya</taxon>
        <taxon>Ascomycota</taxon>
        <taxon>Saccharomycotina</taxon>
        <taxon>Pichiomycetes</taxon>
        <taxon>Pichiales</taxon>
        <taxon>Pichiaceae</taxon>
        <taxon>Ogataea</taxon>
    </lineage>
</organism>
<dbReference type="InterPro" id="IPR036249">
    <property type="entry name" value="Thioredoxin-like_sf"/>
</dbReference>
<dbReference type="EMBL" id="JAEUBD010001266">
    <property type="protein sequence ID" value="KAH3663010.1"/>
    <property type="molecule type" value="Genomic_DNA"/>
</dbReference>
<protein>
    <recommendedName>
        <fullName evidence="4">Rdx family-domain-containing protein</fullName>
    </recommendedName>
</protein>
<name>A0A9P8P0T2_9ASCO</name>
<keyword evidence="1" id="KW-0676">Redox-active center</keyword>
<reference evidence="2" key="2">
    <citation type="submission" date="2021-01" db="EMBL/GenBank/DDBJ databases">
        <authorList>
            <person name="Schikora-Tamarit M.A."/>
        </authorList>
    </citation>
    <scope>NUCLEOTIDE SEQUENCE</scope>
    <source>
        <strain evidence="2">NCAIM Y.01608</strain>
    </source>
</reference>
<dbReference type="AlphaFoldDB" id="A0A9P8P0T2"/>